<dbReference type="EC" id="3.1.3.16" evidence="4"/>
<sequence>MQLRFIASPSLQDSNFGMAFLIPWWGYLIIAFLLFIFVYLLRKNINNKKGKLRSSNNGNHPQDPITIQNPPFNVIPGNAQAIGKRAEQQDSFAFSDLNDESFTSEYGVLAILADGMGGMLGGKEASQLAVQTFLHHYLSSSETHHISDKLLSALKEANDSVVQFARQNGMMGNVGTTLIATVVLKDQLYWLSVGDSRIYLKQGEKLTQLTSDHIYAKELDEKAANQEITFEEAANDPQRASLTSFLGLERLEQIDIAKESVPLGKGDAIILCSDGLYGSLTQMEMIEGFCTNSPQDIAENLINLVISKEISNQDNATIALLSIK</sequence>
<comment type="caution">
    <text evidence="4">The sequence shown here is derived from an EMBL/GenBank/DDBJ whole genome shotgun (WGS) entry which is preliminary data.</text>
</comment>
<keyword evidence="2" id="KW-0472">Membrane</keyword>
<dbReference type="InterPro" id="IPR036457">
    <property type="entry name" value="PPM-type-like_dom_sf"/>
</dbReference>
<reference evidence="4 5" key="1">
    <citation type="submission" date="2024-08" db="EMBL/GenBank/DDBJ databases">
        <title>Two novel Cytobacillus novel species.</title>
        <authorList>
            <person name="Liu G."/>
        </authorList>
    </citation>
    <scope>NUCLEOTIDE SEQUENCE [LARGE SCALE GENOMIC DNA]</scope>
    <source>
        <strain evidence="4 5">FJAT-53684</strain>
    </source>
</reference>
<dbReference type="RefSeq" id="WP_389214048.1">
    <property type="nucleotide sequence ID" value="NZ_JBIACJ010000001.1"/>
</dbReference>
<keyword evidence="4" id="KW-0378">Hydrolase</keyword>
<proteinExistence type="predicted"/>
<dbReference type="GO" id="GO:0004722">
    <property type="term" value="F:protein serine/threonine phosphatase activity"/>
    <property type="evidence" value="ECO:0007669"/>
    <property type="project" value="UniProtKB-EC"/>
</dbReference>
<dbReference type="SMART" id="SM00331">
    <property type="entry name" value="PP2C_SIG"/>
    <property type="match status" value="1"/>
</dbReference>
<dbReference type="PANTHER" id="PTHR47992">
    <property type="entry name" value="PROTEIN PHOSPHATASE"/>
    <property type="match status" value="1"/>
</dbReference>
<evidence type="ECO:0000256" key="2">
    <source>
        <dbReference type="SAM" id="Phobius"/>
    </source>
</evidence>
<feature type="domain" description="PPM-type phosphatase" evidence="3">
    <location>
        <begin position="75"/>
        <end position="323"/>
    </location>
</feature>
<dbReference type="Pfam" id="PF13672">
    <property type="entry name" value="PP2C_2"/>
    <property type="match status" value="1"/>
</dbReference>
<dbReference type="PROSITE" id="PS51746">
    <property type="entry name" value="PPM_2"/>
    <property type="match status" value="1"/>
</dbReference>
<protein>
    <submittedName>
        <fullName evidence="4">PP2C family protein-serine/threonine phosphatase</fullName>
        <ecNumber evidence="4">3.1.3.16</ecNumber>
    </submittedName>
</protein>
<dbReference type="Proteomes" id="UP001601058">
    <property type="component" value="Unassembled WGS sequence"/>
</dbReference>
<dbReference type="CDD" id="cd00143">
    <property type="entry name" value="PP2Cc"/>
    <property type="match status" value="1"/>
</dbReference>
<dbReference type="Gene3D" id="3.60.40.10">
    <property type="entry name" value="PPM-type phosphatase domain"/>
    <property type="match status" value="1"/>
</dbReference>
<accession>A0ABW6JWJ3</accession>
<keyword evidence="2" id="KW-1133">Transmembrane helix</keyword>
<dbReference type="SMART" id="SM00332">
    <property type="entry name" value="PP2Cc"/>
    <property type="match status" value="1"/>
</dbReference>
<keyword evidence="2" id="KW-0812">Transmembrane</keyword>
<feature type="transmembrane region" description="Helical" evidence="2">
    <location>
        <begin position="20"/>
        <end position="41"/>
    </location>
</feature>
<dbReference type="InterPro" id="IPR001932">
    <property type="entry name" value="PPM-type_phosphatase-like_dom"/>
</dbReference>
<feature type="region of interest" description="Disordered" evidence="1">
    <location>
        <begin position="50"/>
        <end position="69"/>
    </location>
</feature>
<organism evidence="4 5">
    <name type="scientific">Cytobacillus mangrovibacter</name>
    <dbReference type="NCBI Taxonomy" id="3299024"/>
    <lineage>
        <taxon>Bacteria</taxon>
        <taxon>Bacillati</taxon>
        <taxon>Bacillota</taxon>
        <taxon>Bacilli</taxon>
        <taxon>Bacillales</taxon>
        <taxon>Bacillaceae</taxon>
        <taxon>Cytobacillus</taxon>
    </lineage>
</organism>
<dbReference type="InterPro" id="IPR015655">
    <property type="entry name" value="PP2C"/>
</dbReference>
<evidence type="ECO:0000259" key="3">
    <source>
        <dbReference type="PROSITE" id="PS51746"/>
    </source>
</evidence>
<gene>
    <name evidence="4" type="ORF">ACFYKT_00810</name>
</gene>
<dbReference type="SUPFAM" id="SSF81606">
    <property type="entry name" value="PP2C-like"/>
    <property type="match status" value="1"/>
</dbReference>
<keyword evidence="5" id="KW-1185">Reference proteome</keyword>
<dbReference type="EMBL" id="JBIACJ010000001">
    <property type="protein sequence ID" value="MFE8694892.1"/>
    <property type="molecule type" value="Genomic_DNA"/>
</dbReference>
<feature type="compositionally biased region" description="Polar residues" evidence="1">
    <location>
        <begin position="53"/>
        <end position="69"/>
    </location>
</feature>
<name>A0ABW6JWJ3_9BACI</name>
<evidence type="ECO:0000256" key="1">
    <source>
        <dbReference type="SAM" id="MobiDB-lite"/>
    </source>
</evidence>
<evidence type="ECO:0000313" key="4">
    <source>
        <dbReference type="EMBL" id="MFE8694892.1"/>
    </source>
</evidence>
<evidence type="ECO:0000313" key="5">
    <source>
        <dbReference type="Proteomes" id="UP001601058"/>
    </source>
</evidence>